<reference evidence="1" key="1">
    <citation type="submission" date="2021-02" db="EMBL/GenBank/DDBJ databases">
        <authorList>
            <person name="Nowell W R."/>
        </authorList>
    </citation>
    <scope>NUCLEOTIDE SEQUENCE</scope>
</reference>
<evidence type="ECO:0000313" key="2">
    <source>
        <dbReference type="Proteomes" id="UP000676336"/>
    </source>
</evidence>
<proteinExistence type="predicted"/>
<gene>
    <name evidence="1" type="ORF">SMN809_LOCUS74570</name>
</gene>
<sequence length="176" mass="19598">LTLDPNAVNLYGGFSEIWLTYAFTDETTLELEWLGLNKTATRLAEASMLKFLLPMQPSCSLIQYDTKVDVQQAAGKTSYYQRGVDSFSCQTSLSSKCFATLHVKSYDAPIACPVLHGKEPTALPFPAPGSSPPLDGMAYNLHNNVWDTNYIYWYPLVSGDESWRARFLINFDGSCS</sequence>
<feature type="non-terminal residue" evidence="1">
    <location>
        <position position="176"/>
    </location>
</feature>
<evidence type="ECO:0000313" key="1">
    <source>
        <dbReference type="EMBL" id="CAF5197695.1"/>
    </source>
</evidence>
<accession>A0A8S3IBW7</accession>
<name>A0A8S3IBW7_9BILA</name>
<dbReference type="AlphaFoldDB" id="A0A8S3IBW7"/>
<organism evidence="1 2">
    <name type="scientific">Rotaria magnacalcarata</name>
    <dbReference type="NCBI Taxonomy" id="392030"/>
    <lineage>
        <taxon>Eukaryota</taxon>
        <taxon>Metazoa</taxon>
        <taxon>Spiralia</taxon>
        <taxon>Gnathifera</taxon>
        <taxon>Rotifera</taxon>
        <taxon>Eurotatoria</taxon>
        <taxon>Bdelloidea</taxon>
        <taxon>Philodinida</taxon>
        <taxon>Philodinidae</taxon>
        <taxon>Rotaria</taxon>
    </lineage>
</organism>
<protein>
    <submittedName>
        <fullName evidence="1">Uncharacterized protein</fullName>
    </submittedName>
</protein>
<comment type="caution">
    <text evidence="1">The sequence shown here is derived from an EMBL/GenBank/DDBJ whole genome shotgun (WGS) entry which is preliminary data.</text>
</comment>
<dbReference type="EMBL" id="CAJOBI010330450">
    <property type="protein sequence ID" value="CAF5197695.1"/>
    <property type="molecule type" value="Genomic_DNA"/>
</dbReference>
<dbReference type="Proteomes" id="UP000676336">
    <property type="component" value="Unassembled WGS sequence"/>
</dbReference>